<organism evidence="1 2">
    <name type="scientific">Manihot esculenta</name>
    <name type="common">Cassava</name>
    <name type="synonym">Jatropha manihot</name>
    <dbReference type="NCBI Taxonomy" id="3983"/>
    <lineage>
        <taxon>Eukaryota</taxon>
        <taxon>Viridiplantae</taxon>
        <taxon>Streptophyta</taxon>
        <taxon>Embryophyta</taxon>
        <taxon>Tracheophyta</taxon>
        <taxon>Spermatophyta</taxon>
        <taxon>Magnoliopsida</taxon>
        <taxon>eudicotyledons</taxon>
        <taxon>Gunneridae</taxon>
        <taxon>Pentapetalae</taxon>
        <taxon>rosids</taxon>
        <taxon>fabids</taxon>
        <taxon>Malpighiales</taxon>
        <taxon>Euphorbiaceae</taxon>
        <taxon>Crotonoideae</taxon>
        <taxon>Manihoteae</taxon>
        <taxon>Manihot</taxon>
    </lineage>
</organism>
<evidence type="ECO:0000313" key="2">
    <source>
        <dbReference type="Proteomes" id="UP000091857"/>
    </source>
</evidence>
<evidence type="ECO:0000313" key="1">
    <source>
        <dbReference type="EMBL" id="KAG8640955.1"/>
    </source>
</evidence>
<reference evidence="2" key="1">
    <citation type="journal article" date="2016" name="Nat. Biotechnol.">
        <title>Sequencing wild and cultivated cassava and related species reveals extensive interspecific hybridization and genetic diversity.</title>
        <authorList>
            <person name="Bredeson J.V."/>
            <person name="Lyons J.B."/>
            <person name="Prochnik S.E."/>
            <person name="Wu G.A."/>
            <person name="Ha C.M."/>
            <person name="Edsinger-Gonzales E."/>
            <person name="Grimwood J."/>
            <person name="Schmutz J."/>
            <person name="Rabbi I.Y."/>
            <person name="Egesi C."/>
            <person name="Nauluvula P."/>
            <person name="Lebot V."/>
            <person name="Ndunguru J."/>
            <person name="Mkamilo G."/>
            <person name="Bart R.S."/>
            <person name="Setter T.L."/>
            <person name="Gleadow R.M."/>
            <person name="Kulakow P."/>
            <person name="Ferguson M.E."/>
            <person name="Rounsley S."/>
            <person name="Rokhsar D.S."/>
        </authorList>
    </citation>
    <scope>NUCLEOTIDE SEQUENCE [LARGE SCALE GENOMIC DNA]</scope>
    <source>
        <strain evidence="2">cv. AM560-2</strain>
    </source>
</reference>
<sequence>MIFNSLQIYSQQVTSIKRIGDSAAEFAIPSCHCGEIYALKHSWTNLNPGRRFFGCRKYGMKYGFFMWLGSPVSNHSKQVIVELLSKVRLYEAEMKRAKKKEVQWRFICVIVIILCIVDLF</sequence>
<dbReference type="Proteomes" id="UP000091857">
    <property type="component" value="Chromosome 13"/>
</dbReference>
<gene>
    <name evidence="1" type="ORF">MANES_13G089160v8</name>
</gene>
<keyword evidence="2" id="KW-1185">Reference proteome</keyword>
<dbReference type="EMBL" id="CM004399">
    <property type="protein sequence ID" value="KAG8640955.1"/>
    <property type="molecule type" value="Genomic_DNA"/>
</dbReference>
<protein>
    <submittedName>
        <fullName evidence="1">Uncharacterized protein</fullName>
    </submittedName>
</protein>
<name>A0ACB7GMJ3_MANES</name>
<comment type="caution">
    <text evidence="1">The sequence shown here is derived from an EMBL/GenBank/DDBJ whole genome shotgun (WGS) entry which is preliminary data.</text>
</comment>
<accession>A0ACB7GMJ3</accession>
<proteinExistence type="predicted"/>